<reference evidence="17" key="1">
    <citation type="submission" date="2012-12" db="EMBL/GenBank/DDBJ databases">
        <authorList>
            <person name="Hellsten U."/>
            <person name="Grimwood J."/>
            <person name="Chapman J.A."/>
            <person name="Shapiro H."/>
            <person name="Aerts A."/>
            <person name="Otillar R.P."/>
            <person name="Terry A.Y."/>
            <person name="Boore J.L."/>
            <person name="Simakov O."/>
            <person name="Marletaz F."/>
            <person name="Cho S.-J."/>
            <person name="Edsinger-Gonzales E."/>
            <person name="Havlak P."/>
            <person name="Kuo D.-H."/>
            <person name="Larsson T."/>
            <person name="Lv J."/>
            <person name="Arendt D."/>
            <person name="Savage R."/>
            <person name="Osoegawa K."/>
            <person name="de Jong P."/>
            <person name="Lindberg D.R."/>
            <person name="Seaver E.C."/>
            <person name="Weisblat D.A."/>
            <person name="Putnam N.H."/>
            <person name="Grigoriev I.V."/>
            <person name="Rokhsar D.S."/>
        </authorList>
    </citation>
    <scope>NUCLEOTIDE SEQUENCE</scope>
    <source>
        <strain evidence="17">I ESC-2004</strain>
    </source>
</reference>
<dbReference type="InterPro" id="IPR052382">
    <property type="entry name" value="ABHD10_acyl-thioesterase"/>
</dbReference>
<dbReference type="EMBL" id="KB304804">
    <property type="protein sequence ID" value="ELU01676.1"/>
    <property type="molecule type" value="Genomic_DNA"/>
</dbReference>
<dbReference type="PANTHER" id="PTHR16138">
    <property type="entry name" value="MYCOPHENOLIC ACID ACYL-GLUCURONIDE ESTERASE, MITOCHONDRIAL"/>
    <property type="match status" value="1"/>
</dbReference>
<dbReference type="InterPro" id="IPR000073">
    <property type="entry name" value="AB_hydrolase_1"/>
</dbReference>
<comment type="catalytic activity">
    <reaction evidence="13">
        <text>mycophenolic acid O-acyl-beta-D-glucuronide + H2O = mycophenolate + D-glucuronate + H(+)</text>
        <dbReference type="Rhea" id="RHEA:34179"/>
        <dbReference type="ChEBI" id="CHEBI:15377"/>
        <dbReference type="ChEBI" id="CHEBI:15378"/>
        <dbReference type="ChEBI" id="CHEBI:58720"/>
        <dbReference type="ChEBI" id="CHEBI:62932"/>
        <dbReference type="ChEBI" id="CHEBI:66982"/>
        <dbReference type="EC" id="3.1.1.93"/>
    </reaction>
    <physiologicalReaction direction="left-to-right" evidence="13">
        <dbReference type="Rhea" id="RHEA:34180"/>
    </physiologicalReaction>
</comment>
<organism evidence="15">
    <name type="scientific">Capitella teleta</name>
    <name type="common">Polychaete worm</name>
    <dbReference type="NCBI Taxonomy" id="283909"/>
    <lineage>
        <taxon>Eukaryota</taxon>
        <taxon>Metazoa</taxon>
        <taxon>Spiralia</taxon>
        <taxon>Lophotrochozoa</taxon>
        <taxon>Annelida</taxon>
        <taxon>Polychaeta</taxon>
        <taxon>Sedentaria</taxon>
        <taxon>Scolecida</taxon>
        <taxon>Capitellidae</taxon>
        <taxon>Capitella</taxon>
    </lineage>
</organism>
<keyword evidence="5" id="KW-0496">Mitochondrion</keyword>
<evidence type="ECO:0000256" key="7">
    <source>
        <dbReference type="ARBA" id="ARBA00039314"/>
    </source>
</evidence>
<dbReference type="Proteomes" id="UP000014760">
    <property type="component" value="Unassembled WGS sequence"/>
</dbReference>
<dbReference type="EnsemblMetazoa" id="CapteT228211">
    <property type="protein sequence ID" value="CapteP228211"/>
    <property type="gene ID" value="CapteG228211"/>
</dbReference>
<dbReference type="EC" id="3.1.1.93" evidence="6"/>
<reference evidence="15 17" key="2">
    <citation type="journal article" date="2013" name="Nature">
        <title>Insights into bilaterian evolution from three spiralian genomes.</title>
        <authorList>
            <person name="Simakov O."/>
            <person name="Marletaz F."/>
            <person name="Cho S.J."/>
            <person name="Edsinger-Gonzales E."/>
            <person name="Havlak P."/>
            <person name="Hellsten U."/>
            <person name="Kuo D.H."/>
            <person name="Larsson T."/>
            <person name="Lv J."/>
            <person name="Arendt D."/>
            <person name="Savage R."/>
            <person name="Osoegawa K."/>
            <person name="de Jong P."/>
            <person name="Grimwood J."/>
            <person name="Chapman J.A."/>
            <person name="Shapiro H."/>
            <person name="Aerts A."/>
            <person name="Otillar R.P."/>
            <person name="Terry A.Y."/>
            <person name="Boore J.L."/>
            <person name="Grigoriev I.V."/>
            <person name="Lindberg D.R."/>
            <person name="Seaver E.C."/>
            <person name="Weisblat D.A."/>
            <person name="Putnam N.H."/>
            <person name="Rokhsar D.S."/>
        </authorList>
    </citation>
    <scope>NUCLEOTIDE SEQUENCE</scope>
    <source>
        <strain evidence="15 17">I ESC-2004</strain>
    </source>
</reference>
<dbReference type="SUPFAM" id="SSF53474">
    <property type="entry name" value="alpha/beta-Hydrolases"/>
    <property type="match status" value="2"/>
</dbReference>
<keyword evidence="17" id="KW-1185">Reference proteome</keyword>
<dbReference type="EMBL" id="AMQN01009160">
    <property type="status" value="NOT_ANNOTATED_CDS"/>
    <property type="molecule type" value="Genomic_DNA"/>
</dbReference>
<dbReference type="EC" id="3.1.2.22" evidence="2"/>
<sequence length="402" mass="44911">MARVARSLGLLSRPCERLVLPFGGHNSSIASAKHFCSSSESKFLPLANGNKLAYRAIRGDAQAPGVVFFPGFQSTMQGVKAMSLEAYCKKKGLSFIRFDYQGCGESTGDLCEATLTDWRSDALNVIDQLTAGPQIIVGSSMGGWLMLSTALQRPQRIHALVGIATSANFPKHGFQHLPLHVHEELQSKGEARFNVGDFSYVLTTNFLKDMEANASKESNEIALTCPVRLLHGMKDDVIPFESSMLTSERIITRDIQEELQKKEMAVYTNEDDDRTYVLTKRFYDEAAQHRLLPKHQQDADGELFITCPVHLLHGMQDDVVPYTSSVALANQVFTQNVQLVFSKSSNHRFSQPDDIQLLFETLDLLIYGQPDIRDLALNSWSSFSQYPGDDHLVSRAKVLRKY</sequence>
<evidence type="ECO:0000313" key="15">
    <source>
        <dbReference type="EMBL" id="ELU01676.1"/>
    </source>
</evidence>
<evidence type="ECO:0000256" key="5">
    <source>
        <dbReference type="ARBA" id="ARBA00023128"/>
    </source>
</evidence>
<comment type="catalytic activity">
    <reaction evidence="12">
        <text>S-hexadecanoyl-L-cysteinyl-[protein] + H2O = L-cysteinyl-[protein] + hexadecanoate + H(+)</text>
        <dbReference type="Rhea" id="RHEA:19233"/>
        <dbReference type="Rhea" id="RHEA-COMP:10131"/>
        <dbReference type="Rhea" id="RHEA-COMP:11032"/>
        <dbReference type="ChEBI" id="CHEBI:7896"/>
        <dbReference type="ChEBI" id="CHEBI:15377"/>
        <dbReference type="ChEBI" id="CHEBI:15378"/>
        <dbReference type="ChEBI" id="CHEBI:29950"/>
        <dbReference type="ChEBI" id="CHEBI:74151"/>
        <dbReference type="EC" id="3.1.2.22"/>
    </reaction>
    <physiologicalReaction direction="left-to-right" evidence="12">
        <dbReference type="Rhea" id="RHEA:19234"/>
    </physiologicalReaction>
</comment>
<comment type="function">
    <text evidence="11">Acts as an acyl-protein thioesterase that hydrolyzes fatty acids from acylated residues in proteins. Regulates the mitochondrial S-depalmitoylation of the nucleophilic active site residue of peroxiredoxin-5/PRDX5, a key antioxidant protein, therefore modulating mitochondrial antioxidant ability. Also catalyzes the deglucuronidation of mycophenolic acid acyl-glucuronide, an active metabolite of the immunosuppressant drug mycophenolate.</text>
</comment>
<evidence type="ECO:0000256" key="2">
    <source>
        <dbReference type="ARBA" id="ARBA00012423"/>
    </source>
</evidence>
<evidence type="ECO:0000313" key="17">
    <source>
        <dbReference type="Proteomes" id="UP000014760"/>
    </source>
</evidence>
<dbReference type="Pfam" id="PF00561">
    <property type="entry name" value="Abhydrolase_1"/>
    <property type="match status" value="1"/>
</dbReference>
<evidence type="ECO:0000256" key="12">
    <source>
        <dbReference type="ARBA" id="ARBA00047409"/>
    </source>
</evidence>
<dbReference type="GO" id="GO:0004553">
    <property type="term" value="F:hydrolase activity, hydrolyzing O-glycosyl compounds"/>
    <property type="evidence" value="ECO:0007669"/>
    <property type="project" value="TreeGrafter"/>
</dbReference>
<evidence type="ECO:0000259" key="14">
    <source>
        <dbReference type="Pfam" id="PF00561"/>
    </source>
</evidence>
<dbReference type="HOGENOM" id="CLU_685596_0_0_1"/>
<evidence type="ECO:0000256" key="9">
    <source>
        <dbReference type="ARBA" id="ARBA00042645"/>
    </source>
</evidence>
<evidence type="ECO:0000256" key="11">
    <source>
        <dbReference type="ARBA" id="ARBA00046047"/>
    </source>
</evidence>
<dbReference type="InterPro" id="IPR029058">
    <property type="entry name" value="AB_hydrolase_fold"/>
</dbReference>
<dbReference type="GO" id="GO:0008474">
    <property type="term" value="F:palmitoyl-(protein) hydrolase activity"/>
    <property type="evidence" value="ECO:0007669"/>
    <property type="project" value="UniProtKB-EC"/>
</dbReference>
<keyword evidence="3" id="KW-0378">Hydrolase</keyword>
<evidence type="ECO:0000256" key="3">
    <source>
        <dbReference type="ARBA" id="ARBA00022801"/>
    </source>
</evidence>
<proteinExistence type="predicted"/>
<evidence type="ECO:0000256" key="1">
    <source>
        <dbReference type="ARBA" id="ARBA00004173"/>
    </source>
</evidence>
<name>R7U6D1_CAPTE</name>
<dbReference type="OrthoDB" id="408373at2759"/>
<dbReference type="GO" id="GO:0005739">
    <property type="term" value="C:mitochondrion"/>
    <property type="evidence" value="ECO:0007669"/>
    <property type="project" value="UniProtKB-SubCell"/>
</dbReference>
<keyword evidence="4" id="KW-0809">Transit peptide</keyword>
<evidence type="ECO:0000256" key="6">
    <source>
        <dbReference type="ARBA" id="ARBA00039132"/>
    </source>
</evidence>
<comment type="subcellular location">
    <subcellularLocation>
        <location evidence="1">Mitochondrion</location>
    </subcellularLocation>
</comment>
<reference evidence="16" key="3">
    <citation type="submission" date="2015-06" db="UniProtKB">
        <authorList>
            <consortium name="EnsemblMetazoa"/>
        </authorList>
    </citation>
    <scope>IDENTIFICATION</scope>
</reference>
<dbReference type="OMA" id="TISRWLE"/>
<dbReference type="PANTHER" id="PTHR16138:SF7">
    <property type="entry name" value="PALMITOYL-PROTEIN THIOESTERASE ABHD10, MITOCHONDRIAL"/>
    <property type="match status" value="1"/>
</dbReference>
<dbReference type="STRING" id="283909.R7U6D1"/>
<accession>R7U6D1</accession>
<dbReference type="Gene3D" id="3.40.50.1820">
    <property type="entry name" value="alpha/beta hydrolase"/>
    <property type="match status" value="2"/>
</dbReference>
<dbReference type="GO" id="GO:0102390">
    <property type="term" value="F:mycophenolic acid acyl-glucuronide esterase activity"/>
    <property type="evidence" value="ECO:0007669"/>
    <property type="project" value="UniProtKB-EC"/>
</dbReference>
<evidence type="ECO:0000256" key="8">
    <source>
        <dbReference type="ARBA" id="ARBA00041520"/>
    </source>
</evidence>
<evidence type="ECO:0000256" key="10">
    <source>
        <dbReference type="ARBA" id="ARBA00042704"/>
    </source>
</evidence>
<evidence type="ECO:0000313" key="16">
    <source>
        <dbReference type="EnsemblMetazoa" id="CapteP228211"/>
    </source>
</evidence>
<dbReference type="AlphaFoldDB" id="R7U6D1"/>
<feature type="domain" description="AB hydrolase-1" evidence="14">
    <location>
        <begin position="84"/>
        <end position="340"/>
    </location>
</feature>
<evidence type="ECO:0000256" key="13">
    <source>
        <dbReference type="ARBA" id="ARBA00047972"/>
    </source>
</evidence>
<evidence type="ECO:0000256" key="4">
    <source>
        <dbReference type="ARBA" id="ARBA00022946"/>
    </source>
</evidence>
<protein>
    <recommendedName>
        <fullName evidence="7">Palmitoyl-protein thioesterase ABHD10, mitochondrial</fullName>
        <ecNumber evidence="6">3.1.1.93</ecNumber>
        <ecNumber evidence="2">3.1.2.22</ecNumber>
    </recommendedName>
    <alternativeName>
        <fullName evidence="9">Acyl-protein thioesterase ABHD10</fullName>
    </alternativeName>
    <alternativeName>
        <fullName evidence="10">Alpha/beta hydrolase domain-containing protein 10</fullName>
    </alternativeName>
    <alternativeName>
        <fullName evidence="8">Mycophenolic acid acyl-glucuronide esterase, mitochondrial</fullName>
    </alternativeName>
</protein>
<gene>
    <name evidence="15" type="ORF">CAPTEDRAFT_228211</name>
</gene>